<comment type="caution">
    <text evidence="2">The sequence shown here is derived from an EMBL/GenBank/DDBJ whole genome shotgun (WGS) entry which is preliminary data.</text>
</comment>
<evidence type="ECO:0000256" key="1">
    <source>
        <dbReference type="SAM" id="Phobius"/>
    </source>
</evidence>
<feature type="transmembrane region" description="Helical" evidence="1">
    <location>
        <begin position="12"/>
        <end position="28"/>
    </location>
</feature>
<keyword evidence="1" id="KW-0812">Transmembrane</keyword>
<dbReference type="EMBL" id="VFJC01000008">
    <property type="protein sequence ID" value="KAB5571156.1"/>
    <property type="molecule type" value="Genomic_DNA"/>
</dbReference>
<organism evidence="2 3">
    <name type="scientific">Pangasianodon hypophthalmus</name>
    <name type="common">Striped catfish</name>
    <name type="synonym">Helicophagus hypophthalmus</name>
    <dbReference type="NCBI Taxonomy" id="310915"/>
    <lineage>
        <taxon>Eukaryota</taxon>
        <taxon>Metazoa</taxon>
        <taxon>Chordata</taxon>
        <taxon>Craniata</taxon>
        <taxon>Vertebrata</taxon>
        <taxon>Euteleostomi</taxon>
        <taxon>Actinopterygii</taxon>
        <taxon>Neopterygii</taxon>
        <taxon>Teleostei</taxon>
        <taxon>Ostariophysi</taxon>
        <taxon>Siluriformes</taxon>
        <taxon>Pangasiidae</taxon>
        <taxon>Pangasianodon</taxon>
    </lineage>
</organism>
<accession>A0A5N5NX63</accession>
<reference evidence="2 3" key="1">
    <citation type="submission" date="2019-06" db="EMBL/GenBank/DDBJ databases">
        <title>A chromosome-scale genome assembly of the striped catfish, Pangasianodon hypophthalmus.</title>
        <authorList>
            <person name="Wen M."/>
            <person name="Zahm M."/>
            <person name="Roques C."/>
            <person name="Cabau C."/>
            <person name="Klopp C."/>
            <person name="Donnadieu C."/>
            <person name="Jouanno E."/>
            <person name="Avarre J.-C."/>
            <person name="Campet M."/>
            <person name="Ha T.T.T."/>
            <person name="Dugue R."/>
            <person name="Lampietro C."/>
            <person name="Louis A."/>
            <person name="Herpin A."/>
            <person name="Echchiki A."/>
            <person name="Berthelot C."/>
            <person name="Parey E."/>
            <person name="Roest-Crollius H."/>
            <person name="Braasch I."/>
            <person name="Postlethwait J."/>
            <person name="Bobe J."/>
            <person name="Montfort J."/>
            <person name="Bouchez O."/>
            <person name="Begum T."/>
            <person name="Schartl M."/>
            <person name="Guiguen Y."/>
        </authorList>
    </citation>
    <scope>NUCLEOTIDE SEQUENCE [LARGE SCALE GENOMIC DNA]</scope>
    <source>
        <strain evidence="2 3">Indonesia</strain>
        <tissue evidence="2">Blood</tissue>
    </source>
</reference>
<dbReference type="AlphaFoldDB" id="A0A5N5NX63"/>
<keyword evidence="1" id="KW-0472">Membrane</keyword>
<evidence type="ECO:0000313" key="3">
    <source>
        <dbReference type="Proteomes" id="UP000327468"/>
    </source>
</evidence>
<dbReference type="Proteomes" id="UP000327468">
    <property type="component" value="Chromosome 7"/>
</dbReference>
<protein>
    <submittedName>
        <fullName evidence="2">Uncharacterized protein</fullName>
    </submittedName>
</protein>
<name>A0A5N5NX63_PANHP</name>
<keyword evidence="3" id="KW-1185">Reference proteome</keyword>
<gene>
    <name evidence="2" type="ORF">PHYPO_G00221780</name>
</gene>
<keyword evidence="1" id="KW-1133">Transmembrane helix</keyword>
<evidence type="ECO:0000313" key="2">
    <source>
        <dbReference type="EMBL" id="KAB5571156.1"/>
    </source>
</evidence>
<proteinExistence type="predicted"/>
<sequence length="64" mass="7988">MFVTPDLHKRRFLFVTCHSFYFYIYIFLRSPRAVFSDCRFPGWSMEDFGEGRMLHQLLHMRWTY</sequence>